<reference evidence="4" key="1">
    <citation type="submission" date="2016-10" db="EMBL/GenBank/DDBJ databases">
        <authorList>
            <person name="Varghese N."/>
            <person name="Submissions S."/>
        </authorList>
    </citation>
    <scope>NUCLEOTIDE SEQUENCE [LARGE SCALE GENOMIC DNA]</scope>
    <source>
        <strain evidence="4">CGMCC 1.7655</strain>
    </source>
</reference>
<dbReference type="Pfam" id="PF17482">
    <property type="entry name" value="Phage_sheath_1C"/>
    <property type="match status" value="1"/>
</dbReference>
<dbReference type="AlphaFoldDB" id="A0A1G9I8T8"/>
<keyword evidence="4" id="KW-1185">Reference proteome</keyword>
<name>A0A1G9I8T8_9RHOB</name>
<gene>
    <name evidence="3" type="ORF">SAMN04487971_107175</name>
</gene>
<evidence type="ECO:0000313" key="4">
    <source>
        <dbReference type="Proteomes" id="UP000199555"/>
    </source>
</evidence>
<sequence>MPVNPTYPGVYLQELPSGARTIAGLPTSVTAFVGRFGRGPQNVPVRIFNQGDFERSFGGLDRDRETTYAVAQFFQNGGGDALIVRVAPGGGASDVILQDDANVTALTATAGQQIGDASVENPGRWGDNLRIDVDHAASDPVTEFNLSVSEVRREAGRSLVLRTETFRNLSMTTTAANYAVPVVNDGSTMIQLTQGASANRPVPTGTQGFGGADPGAAAAGDSEIEMTVTTGTGGVTEPLAIPAADMPATMGQARSLLESLIRAARPTDMMWSQASVQLAGGALRVLLGRTGADYDPEAVVSFADTTGDLGANIGLVGGGVTENVQQYVVGSGSPATAFRGAATPGVDDTGATALALAGSRAARSGIFALEAADVFNILCIPEASRLDGPGAITNLTQVMAAAEPYCEERFAFLLIDPPPDVDTIDDALGWIGDLAAAGLRHRNAAAYFPRLRIADPLDGNRLRSVGPSGAVAGIYARTDGAFGVFRAPAGIVASIRGVGDLDYRLTDPENGLINPEGLNAIRVFDNIGTLVWGARTLEGSNILSPDWRYIPVRRTALNIEASLLRGLQFAVFEPNDERLWAQIRLAATSFMSRLFRQGAFQGASPRDAFFVKCDAETNPQADIDLGIVNVLVGFAPLKPAEFVILSLQLMNLQAET</sequence>
<dbReference type="OrthoDB" id="9767864at2"/>
<dbReference type="STRING" id="525640.SAMN04487971_107175"/>
<dbReference type="InterPro" id="IPR020287">
    <property type="entry name" value="Tail_sheath_C"/>
</dbReference>
<dbReference type="PANTHER" id="PTHR35861:SF1">
    <property type="entry name" value="PHAGE TAIL SHEATH PROTEIN"/>
    <property type="match status" value="1"/>
</dbReference>
<evidence type="ECO:0000259" key="2">
    <source>
        <dbReference type="Pfam" id="PF17482"/>
    </source>
</evidence>
<dbReference type="EMBL" id="FNGE01000007">
    <property type="protein sequence ID" value="SDL21244.1"/>
    <property type="molecule type" value="Genomic_DNA"/>
</dbReference>
<dbReference type="PANTHER" id="PTHR35861">
    <property type="match status" value="1"/>
</dbReference>
<organism evidence="3 4">
    <name type="scientific">Paracoccus chinensis</name>
    <dbReference type="NCBI Taxonomy" id="525640"/>
    <lineage>
        <taxon>Bacteria</taxon>
        <taxon>Pseudomonadati</taxon>
        <taxon>Pseudomonadota</taxon>
        <taxon>Alphaproteobacteria</taxon>
        <taxon>Rhodobacterales</taxon>
        <taxon>Paracoccaceae</taxon>
        <taxon>Paracoccus</taxon>
    </lineage>
</organism>
<dbReference type="InterPro" id="IPR052042">
    <property type="entry name" value="Tail_sheath_structural"/>
</dbReference>
<protein>
    <recommendedName>
        <fullName evidence="2">Tail sheath protein C-terminal domain-containing protein</fullName>
    </recommendedName>
</protein>
<comment type="similarity">
    <text evidence="1">Belongs to the myoviridae tail sheath protein family.</text>
</comment>
<feature type="domain" description="Tail sheath protein C-terminal" evidence="2">
    <location>
        <begin position="545"/>
        <end position="648"/>
    </location>
</feature>
<dbReference type="Proteomes" id="UP000199555">
    <property type="component" value="Unassembled WGS sequence"/>
</dbReference>
<evidence type="ECO:0000256" key="1">
    <source>
        <dbReference type="ARBA" id="ARBA00008005"/>
    </source>
</evidence>
<dbReference type="RefSeq" id="WP_090755172.1">
    <property type="nucleotide sequence ID" value="NZ_FNGE01000007.1"/>
</dbReference>
<dbReference type="Gene3D" id="3.40.50.11780">
    <property type="match status" value="2"/>
</dbReference>
<accession>A0A1G9I8T8</accession>
<proteinExistence type="inferred from homology"/>
<evidence type="ECO:0000313" key="3">
    <source>
        <dbReference type="EMBL" id="SDL21244.1"/>
    </source>
</evidence>